<organism evidence="1 2">
    <name type="scientific">Morella rubra</name>
    <name type="common">Chinese bayberry</name>
    <dbReference type="NCBI Taxonomy" id="262757"/>
    <lineage>
        <taxon>Eukaryota</taxon>
        <taxon>Viridiplantae</taxon>
        <taxon>Streptophyta</taxon>
        <taxon>Embryophyta</taxon>
        <taxon>Tracheophyta</taxon>
        <taxon>Spermatophyta</taxon>
        <taxon>Magnoliopsida</taxon>
        <taxon>eudicotyledons</taxon>
        <taxon>Gunneridae</taxon>
        <taxon>Pentapetalae</taxon>
        <taxon>rosids</taxon>
        <taxon>fabids</taxon>
        <taxon>Fagales</taxon>
        <taxon>Myricaceae</taxon>
        <taxon>Morella</taxon>
    </lineage>
</organism>
<evidence type="ECO:0000313" key="1">
    <source>
        <dbReference type="EMBL" id="KAB1224113.1"/>
    </source>
</evidence>
<dbReference type="PANTHER" id="PTHR36020">
    <property type="entry name" value="TRANSMEMBRANE PROTEIN"/>
    <property type="match status" value="1"/>
</dbReference>
<proteinExistence type="predicted"/>
<dbReference type="AlphaFoldDB" id="A0A6A1WGW7"/>
<dbReference type="PANTHER" id="PTHR36020:SF1">
    <property type="entry name" value="TRANSMEMBRANE PROTEIN"/>
    <property type="match status" value="1"/>
</dbReference>
<dbReference type="Proteomes" id="UP000516437">
    <property type="component" value="Chromosome 2"/>
</dbReference>
<sequence length="107" mass="11694">MYLFLSNVAFLENGKQLETALLSLTPPLPPSFYSLSVQKMLLDVNRGETVDTRIVSAAYTFRIAVEGLRISLNSAARLATNKIGNPNSAKIDLSELQLKVKVKGSPK</sequence>
<evidence type="ECO:0000313" key="2">
    <source>
        <dbReference type="Proteomes" id="UP000516437"/>
    </source>
</evidence>
<comment type="caution">
    <text evidence="1">The sequence shown here is derived from an EMBL/GenBank/DDBJ whole genome shotgun (WGS) entry which is preliminary data.</text>
</comment>
<protein>
    <submittedName>
        <fullName evidence="1">Uncharacterized protein</fullName>
    </submittedName>
</protein>
<name>A0A6A1WGW7_9ROSI</name>
<keyword evidence="2" id="KW-1185">Reference proteome</keyword>
<dbReference type="EMBL" id="RXIC02000020">
    <property type="protein sequence ID" value="KAB1224113.1"/>
    <property type="molecule type" value="Genomic_DNA"/>
</dbReference>
<accession>A0A6A1WGW7</accession>
<gene>
    <name evidence="1" type="ORF">CJ030_MR2G023223</name>
</gene>
<reference evidence="1 2" key="1">
    <citation type="journal article" date="2019" name="Plant Biotechnol. J.">
        <title>The red bayberry genome and genetic basis of sex determination.</title>
        <authorList>
            <person name="Jia H.M."/>
            <person name="Jia H.J."/>
            <person name="Cai Q.L."/>
            <person name="Wang Y."/>
            <person name="Zhao H.B."/>
            <person name="Yang W.F."/>
            <person name="Wang G.Y."/>
            <person name="Li Y.H."/>
            <person name="Zhan D.L."/>
            <person name="Shen Y.T."/>
            <person name="Niu Q.F."/>
            <person name="Chang L."/>
            <person name="Qiu J."/>
            <person name="Zhao L."/>
            <person name="Xie H.B."/>
            <person name="Fu W.Y."/>
            <person name="Jin J."/>
            <person name="Li X.W."/>
            <person name="Jiao Y."/>
            <person name="Zhou C.C."/>
            <person name="Tu T."/>
            <person name="Chai C.Y."/>
            <person name="Gao J.L."/>
            <person name="Fan L.J."/>
            <person name="van de Weg E."/>
            <person name="Wang J.Y."/>
            <person name="Gao Z.S."/>
        </authorList>
    </citation>
    <scope>NUCLEOTIDE SEQUENCE [LARGE SCALE GENOMIC DNA]</scope>
    <source>
        <tissue evidence="1">Leaves</tissue>
    </source>
</reference>